<keyword evidence="1" id="KW-1133">Transmembrane helix</keyword>
<dbReference type="AlphaFoldDB" id="A0A927C5Y6"/>
<proteinExistence type="predicted"/>
<keyword evidence="1" id="KW-0812">Transmembrane</keyword>
<comment type="caution">
    <text evidence="2">The sequence shown here is derived from an EMBL/GenBank/DDBJ whole genome shotgun (WGS) entry which is preliminary data.</text>
</comment>
<reference evidence="2" key="1">
    <citation type="submission" date="2020-09" db="EMBL/GenBank/DDBJ databases">
        <authorList>
            <person name="Yoon J.-W."/>
        </authorList>
    </citation>
    <scope>NUCLEOTIDE SEQUENCE</scope>
    <source>
        <strain evidence="2">KMU-158</strain>
    </source>
</reference>
<evidence type="ECO:0000313" key="3">
    <source>
        <dbReference type="Proteomes" id="UP000610558"/>
    </source>
</evidence>
<feature type="transmembrane region" description="Helical" evidence="1">
    <location>
        <begin position="111"/>
        <end position="135"/>
    </location>
</feature>
<dbReference type="Proteomes" id="UP000610558">
    <property type="component" value="Unassembled WGS sequence"/>
</dbReference>
<name>A0A927C5Y6_9GAMM</name>
<evidence type="ECO:0000313" key="2">
    <source>
        <dbReference type="EMBL" id="MBD2860361.1"/>
    </source>
</evidence>
<organism evidence="2 3">
    <name type="scientific">Spongiibacter pelagi</name>
    <dbReference type="NCBI Taxonomy" id="2760804"/>
    <lineage>
        <taxon>Bacteria</taxon>
        <taxon>Pseudomonadati</taxon>
        <taxon>Pseudomonadota</taxon>
        <taxon>Gammaproteobacteria</taxon>
        <taxon>Cellvibrionales</taxon>
        <taxon>Spongiibacteraceae</taxon>
        <taxon>Spongiibacter</taxon>
    </lineage>
</organism>
<feature type="transmembrane region" description="Helical" evidence="1">
    <location>
        <begin position="218"/>
        <end position="239"/>
    </location>
</feature>
<feature type="transmembrane region" description="Helical" evidence="1">
    <location>
        <begin position="76"/>
        <end position="99"/>
    </location>
</feature>
<accession>A0A927C5Y6</accession>
<sequence length="257" mass="28792">FQRCWLPVSRIGLHRRGVERVNCGPKLLDLGEKGVYSSYTSIGWILLANWIPPTDPAAAAEEIAAFYNENINLKRLGLLLAMSSTIFLIPWMIATSYVIRHRMKFPILADIQLATGILGVVATFAMWMSWGVAAFRPDRAPELILMLHDLGWFNATWFYPEATLEVIAIAIAVLSYKGEDSFYPRWYGYYLIFIAMISLSAGLLIFFKSGPFAYDGLITFWVTYATLISFFIIGSTLLIRGVSKPKEPAGQLASATE</sequence>
<keyword evidence="1" id="KW-0472">Membrane</keyword>
<feature type="non-terminal residue" evidence="2">
    <location>
        <position position="1"/>
    </location>
</feature>
<feature type="transmembrane region" description="Helical" evidence="1">
    <location>
        <begin position="186"/>
        <end position="206"/>
    </location>
</feature>
<feature type="transmembrane region" description="Helical" evidence="1">
    <location>
        <begin position="155"/>
        <end position="174"/>
    </location>
</feature>
<keyword evidence="3" id="KW-1185">Reference proteome</keyword>
<evidence type="ECO:0000256" key="1">
    <source>
        <dbReference type="SAM" id="Phobius"/>
    </source>
</evidence>
<dbReference type="RefSeq" id="WP_190767031.1">
    <property type="nucleotide sequence ID" value="NZ_JACXLD010000040.1"/>
</dbReference>
<protein>
    <submittedName>
        <fullName evidence="2">Uncharacterized protein</fullName>
    </submittedName>
</protein>
<dbReference type="EMBL" id="JACXLD010000040">
    <property type="protein sequence ID" value="MBD2860361.1"/>
    <property type="molecule type" value="Genomic_DNA"/>
</dbReference>
<gene>
    <name evidence="2" type="ORF">IB286_15315</name>
</gene>